<dbReference type="CDD" id="cd06532">
    <property type="entry name" value="Glyco_transf_25"/>
    <property type="match status" value="1"/>
</dbReference>
<feature type="region of interest" description="Disordered" evidence="4">
    <location>
        <begin position="542"/>
        <end position="590"/>
    </location>
</feature>
<dbReference type="Gene3D" id="3.90.550.10">
    <property type="entry name" value="Spore Coat Polysaccharide Biosynthesis Protein SpsA, Chain A"/>
    <property type="match status" value="1"/>
</dbReference>
<gene>
    <name evidence="6" type="ORF">HOLleu_16216</name>
</gene>
<dbReference type="PANTHER" id="PTHR10730:SF53">
    <property type="entry name" value="GLYCOSYLTRANSFERASE 25 FAMILY MEMBER"/>
    <property type="match status" value="1"/>
</dbReference>
<comment type="caution">
    <text evidence="6">The sequence shown here is derived from an EMBL/GenBank/DDBJ whole genome shotgun (WGS) entry which is preliminary data.</text>
</comment>
<comment type="similarity">
    <text evidence="1">Belongs to the glycosyltransferase 25 family.</text>
</comment>
<dbReference type="EMBL" id="JAIZAY010000007">
    <property type="protein sequence ID" value="KAJ8038715.1"/>
    <property type="molecule type" value="Genomic_DNA"/>
</dbReference>
<evidence type="ECO:0000313" key="6">
    <source>
        <dbReference type="EMBL" id="KAJ8038715.1"/>
    </source>
</evidence>
<keyword evidence="3" id="KW-0808">Transferase</keyword>
<keyword evidence="7" id="KW-1185">Reference proteome</keyword>
<accession>A0A9Q1HAG6</accession>
<dbReference type="InterPro" id="IPR050757">
    <property type="entry name" value="Collagen_mod_GT25"/>
</dbReference>
<protein>
    <submittedName>
        <fullName evidence="6">Procollagen galactosyltransferase 1</fullName>
    </submittedName>
</protein>
<dbReference type="OrthoDB" id="47375at2759"/>
<dbReference type="Proteomes" id="UP001152320">
    <property type="component" value="Chromosome 7"/>
</dbReference>
<evidence type="ECO:0000256" key="2">
    <source>
        <dbReference type="ARBA" id="ARBA00022676"/>
    </source>
</evidence>
<dbReference type="Pfam" id="PF01755">
    <property type="entry name" value="Glyco_transf_25"/>
    <property type="match status" value="1"/>
</dbReference>
<sequence>MLALNQNKHHRCIVATPSCRIVLDSESVSSSMHTNAVPYSVFGQRKSRIRTDHSEDNTTYILYEWAVKVQHLYHRLDFNYSLEPTGYEGENGPYDWTDERFNHLIHLREEALMQARYIWADYLFTVDVDNFLQNPDVLRLLIQQNKTLIAPMLNSLTMYSNFWAGVNLKGYYKRTPEYVFMLRRNMTGLYEVPMIHSTYLLNLRHRVSDKLSYVPTEEYIENGGDIDDMLAFKYSAEKAGIPMYLLNTEEFGRLLPPPGPKDAVYDESEKMLFLRLESMIEEYQEPLPVSEYISDKFPTPEKLGFDEIYMINLKRRPKRRKRMMATLKELGIAVKIFDAIDGKAMTTDDIKALGIDMLPGFKDPWAKRTLTKGEIGCFLSHYYIWQEVVEKGYEKILIIEDDVRFEYKYRAKMHYLFQEIEEKGFNWDLIYVGRKILRAKDEAYLNGSRILVHPSYSYWTLSYMLTQEGARKLLAQKPLNRMVPVDEYLPIMFNKHPRSDWASQFHPLDLVAYSVNPLFVFPTHYTGEPNYISDTETSGIWEEAKEKADKPTANGTTSEGRGREEKELRNVPSVPTKEESVSDSTEHTEL</sequence>
<reference evidence="6" key="1">
    <citation type="submission" date="2021-10" db="EMBL/GenBank/DDBJ databases">
        <title>Tropical sea cucumber genome reveals ecological adaptation and Cuvierian tubules defense mechanism.</title>
        <authorList>
            <person name="Chen T."/>
        </authorList>
    </citation>
    <scope>NUCLEOTIDE SEQUENCE</scope>
    <source>
        <strain evidence="6">Nanhai2018</strain>
        <tissue evidence="6">Muscle</tissue>
    </source>
</reference>
<organism evidence="6 7">
    <name type="scientific">Holothuria leucospilota</name>
    <name type="common">Black long sea cucumber</name>
    <name type="synonym">Mertensiothuria leucospilota</name>
    <dbReference type="NCBI Taxonomy" id="206669"/>
    <lineage>
        <taxon>Eukaryota</taxon>
        <taxon>Metazoa</taxon>
        <taxon>Echinodermata</taxon>
        <taxon>Eleutherozoa</taxon>
        <taxon>Echinozoa</taxon>
        <taxon>Holothuroidea</taxon>
        <taxon>Aspidochirotacea</taxon>
        <taxon>Aspidochirotida</taxon>
        <taxon>Holothuriidae</taxon>
        <taxon>Holothuria</taxon>
    </lineage>
</organism>
<dbReference type="InterPro" id="IPR002654">
    <property type="entry name" value="Glyco_trans_25"/>
</dbReference>
<dbReference type="InterPro" id="IPR029044">
    <property type="entry name" value="Nucleotide-diphossugar_trans"/>
</dbReference>
<evidence type="ECO:0000256" key="1">
    <source>
        <dbReference type="ARBA" id="ARBA00006721"/>
    </source>
</evidence>
<feature type="compositionally biased region" description="Basic and acidic residues" evidence="4">
    <location>
        <begin position="576"/>
        <end position="590"/>
    </location>
</feature>
<keyword evidence="2 6" id="KW-0328">Glycosyltransferase</keyword>
<evidence type="ECO:0000256" key="4">
    <source>
        <dbReference type="SAM" id="MobiDB-lite"/>
    </source>
</evidence>
<dbReference type="PANTHER" id="PTHR10730">
    <property type="entry name" value="PROCOLLAGEN-LYSINE,2-OXOGLUTARATE 5-DIOXYGENASE/GLYCOSYLTRANSFERASE 25 FAMILY MEMBER"/>
    <property type="match status" value="1"/>
</dbReference>
<name>A0A9Q1HAG6_HOLLE</name>
<proteinExistence type="inferred from homology"/>
<dbReference type="GO" id="GO:0050211">
    <property type="term" value="F:procollagen galactosyltransferase activity"/>
    <property type="evidence" value="ECO:0007669"/>
    <property type="project" value="TreeGrafter"/>
</dbReference>
<dbReference type="AlphaFoldDB" id="A0A9Q1HAG6"/>
<feature type="domain" description="Glycosyl transferase family 25" evidence="5">
    <location>
        <begin position="306"/>
        <end position="488"/>
    </location>
</feature>
<evidence type="ECO:0000313" key="7">
    <source>
        <dbReference type="Proteomes" id="UP001152320"/>
    </source>
</evidence>
<evidence type="ECO:0000259" key="5">
    <source>
        <dbReference type="Pfam" id="PF01755"/>
    </source>
</evidence>
<feature type="compositionally biased region" description="Basic and acidic residues" evidence="4">
    <location>
        <begin position="560"/>
        <end position="569"/>
    </location>
</feature>
<evidence type="ECO:0000256" key="3">
    <source>
        <dbReference type="ARBA" id="ARBA00022679"/>
    </source>
</evidence>